<evidence type="ECO:0000256" key="5">
    <source>
        <dbReference type="ARBA" id="ARBA00022737"/>
    </source>
</evidence>
<name>A0A0D6ESV1_SPOSA</name>
<proteinExistence type="inferred from homology"/>
<feature type="transmembrane region" description="Helical" evidence="10">
    <location>
        <begin position="599"/>
        <end position="619"/>
    </location>
</feature>
<evidence type="ECO:0000256" key="1">
    <source>
        <dbReference type="ARBA" id="ARBA00004225"/>
    </source>
</evidence>
<dbReference type="GO" id="GO:0000064">
    <property type="term" value="F:L-ornithine transmembrane transporter activity"/>
    <property type="evidence" value="ECO:0007669"/>
    <property type="project" value="TreeGrafter"/>
</dbReference>
<feature type="compositionally biased region" description="Pro residues" evidence="9">
    <location>
        <begin position="560"/>
        <end position="572"/>
    </location>
</feature>
<dbReference type="EMBL" id="CENE01000040">
    <property type="protein sequence ID" value="CEQ42913.1"/>
    <property type="molecule type" value="Genomic_DNA"/>
</dbReference>
<comment type="similarity">
    <text evidence="2">Belongs to the mitochondrial carrier (TC 2.A.29) family.</text>
</comment>
<feature type="compositionally biased region" description="Pro residues" evidence="9">
    <location>
        <begin position="491"/>
        <end position="516"/>
    </location>
</feature>
<feature type="transmembrane region" description="Helical" evidence="10">
    <location>
        <begin position="161"/>
        <end position="180"/>
    </location>
</feature>
<feature type="transmembrane region" description="Helical" evidence="10">
    <location>
        <begin position="352"/>
        <end position="374"/>
    </location>
</feature>
<dbReference type="InterPro" id="IPR023395">
    <property type="entry name" value="MCP_dom_sf"/>
</dbReference>
<organism evidence="11 12">
    <name type="scientific">Sporidiobolus salmonicolor</name>
    <name type="common">Yeast-like fungus</name>
    <name type="synonym">Sporobolomyces salmonicolor</name>
    <dbReference type="NCBI Taxonomy" id="5005"/>
    <lineage>
        <taxon>Eukaryota</taxon>
        <taxon>Fungi</taxon>
        <taxon>Dikarya</taxon>
        <taxon>Basidiomycota</taxon>
        <taxon>Pucciniomycotina</taxon>
        <taxon>Microbotryomycetes</taxon>
        <taxon>Sporidiobolales</taxon>
        <taxon>Sporidiobolaceae</taxon>
        <taxon>Sporobolomyces</taxon>
    </lineage>
</organism>
<keyword evidence="12" id="KW-1185">Reference proteome</keyword>
<dbReference type="Gene3D" id="1.50.40.10">
    <property type="entry name" value="Mitochondrial carrier domain"/>
    <property type="match status" value="1"/>
</dbReference>
<feature type="region of interest" description="Disordered" evidence="9">
    <location>
        <begin position="1"/>
        <end position="43"/>
    </location>
</feature>
<evidence type="ECO:0000256" key="8">
    <source>
        <dbReference type="ARBA" id="ARBA00023136"/>
    </source>
</evidence>
<dbReference type="PANTHER" id="PTHR45624">
    <property type="entry name" value="MITOCHONDRIAL BASIC AMINO ACIDS TRANSPORTER-RELATED"/>
    <property type="match status" value="1"/>
</dbReference>
<evidence type="ECO:0000256" key="6">
    <source>
        <dbReference type="ARBA" id="ARBA00022989"/>
    </source>
</evidence>
<evidence type="ECO:0000256" key="9">
    <source>
        <dbReference type="SAM" id="MobiDB-lite"/>
    </source>
</evidence>
<protein>
    <submittedName>
        <fullName evidence="11">SPOSA6832_04792-mRNA-1:cds</fullName>
    </submittedName>
</protein>
<reference evidence="12" key="1">
    <citation type="submission" date="2015-02" db="EMBL/GenBank/DDBJ databases">
        <authorList>
            <person name="Gon?alves P."/>
        </authorList>
    </citation>
    <scope>NUCLEOTIDE SEQUENCE [LARGE SCALE GENOMIC DNA]</scope>
</reference>
<dbReference type="GO" id="GO:1990575">
    <property type="term" value="P:mitochondrial L-ornithine transmembrane transport"/>
    <property type="evidence" value="ECO:0007669"/>
    <property type="project" value="TreeGrafter"/>
</dbReference>
<feature type="region of interest" description="Disordered" evidence="9">
    <location>
        <begin position="547"/>
        <end position="576"/>
    </location>
</feature>
<keyword evidence="6 10" id="KW-1133">Transmembrane helix</keyword>
<comment type="subcellular location">
    <subcellularLocation>
        <location evidence="1">Mitochondrion membrane</location>
        <topology evidence="1">Multi-pass membrane protein</topology>
    </subcellularLocation>
</comment>
<feature type="compositionally biased region" description="Polar residues" evidence="9">
    <location>
        <begin position="27"/>
        <end position="43"/>
    </location>
</feature>
<evidence type="ECO:0000256" key="2">
    <source>
        <dbReference type="ARBA" id="ARBA00006375"/>
    </source>
</evidence>
<feature type="region of interest" description="Disordered" evidence="9">
    <location>
        <begin position="409"/>
        <end position="516"/>
    </location>
</feature>
<keyword evidence="8 10" id="KW-0472">Membrane</keyword>
<sequence length="627" mass="68321">MSSATLAIAAPKHSARDDDHALVLPPGQSSAPDPTANPSSGNANAPSTFAAFTRAFAATLAFLFKRPIRLFRPVKSAFRPVSRSFRSSPTHLALRETVSTWAGIQAIAEEQGRSVTPGFVRGLIRKEGVHRSPALARRLPDLTKLGPVQWRFVPRHVLPPLFVNTLIGLTLFTTYTSLLLPRLTSSLSEFLLIPFISGSLAGAAQSLLSAPLDNARLLLLRRQRFLRRAQQNPRTRRHASRGRAGGTAFVGWWALLRDAVFQSSRVAAMGGSALVGARGRLEQGRRWARRGWSLFGLSLAKDSVGFGAFFLIFEVGREGARRLALTFDGIDPFKADDDGTDGEKQRRSPSGLVLQSLGILVSGGVAGWVFSVVARPFERMRGAIWEGRSRWAERDGRLKVIEELALAGGSKAAEDERSREHRRRKRKTSAGGARERRANEDIGPTGRKAFRVRIGRIRHVTRSQPVLKRRKARSKNQQPHSSHLSGATPTSPSPSPLPSESPRPSRPPPTRLPMPSAPSLVRAACLRYGTTTFLFAPRPVLQAVDSQLPSTKAATAPSSVPRPPPPKRPPVGPTRLSARGRNAVEEVAKQAQGGGWRKAAKVLTFIPPYSIGFFIYALLSGDLKIEV</sequence>
<keyword evidence="7" id="KW-0496">Mitochondrion</keyword>
<evidence type="ECO:0000313" key="11">
    <source>
        <dbReference type="EMBL" id="CEQ42913.1"/>
    </source>
</evidence>
<evidence type="ECO:0000256" key="7">
    <source>
        <dbReference type="ARBA" id="ARBA00023128"/>
    </source>
</evidence>
<gene>
    <name evidence="11" type="primary">SPOSA6832_04792</name>
</gene>
<feature type="non-terminal residue" evidence="11">
    <location>
        <position position="1"/>
    </location>
</feature>
<evidence type="ECO:0000313" key="12">
    <source>
        <dbReference type="Proteomes" id="UP000243876"/>
    </source>
</evidence>
<dbReference type="OrthoDB" id="3364892at2759"/>
<dbReference type="InterPro" id="IPR050567">
    <property type="entry name" value="Mitochondrial_Carrier"/>
</dbReference>
<feature type="compositionally biased region" description="Basic residues" evidence="9">
    <location>
        <begin position="448"/>
        <end position="474"/>
    </location>
</feature>
<dbReference type="GO" id="GO:0031966">
    <property type="term" value="C:mitochondrial membrane"/>
    <property type="evidence" value="ECO:0007669"/>
    <property type="project" value="UniProtKB-SubCell"/>
</dbReference>
<keyword evidence="3" id="KW-0813">Transport</keyword>
<keyword evidence="4 10" id="KW-0812">Transmembrane</keyword>
<evidence type="ECO:0000256" key="10">
    <source>
        <dbReference type="SAM" id="Phobius"/>
    </source>
</evidence>
<dbReference type="PANTHER" id="PTHR45624:SF52">
    <property type="entry name" value="MITOCHONDRIAL CARRIER"/>
    <property type="match status" value="1"/>
</dbReference>
<keyword evidence="5" id="KW-0677">Repeat</keyword>
<dbReference type="Proteomes" id="UP000243876">
    <property type="component" value="Unassembled WGS sequence"/>
</dbReference>
<feature type="transmembrane region" description="Helical" evidence="10">
    <location>
        <begin position="192"/>
        <end position="212"/>
    </location>
</feature>
<evidence type="ECO:0000256" key="4">
    <source>
        <dbReference type="ARBA" id="ARBA00022692"/>
    </source>
</evidence>
<dbReference type="SUPFAM" id="SSF103506">
    <property type="entry name" value="Mitochondrial carrier"/>
    <property type="match status" value="1"/>
</dbReference>
<feature type="transmembrane region" description="Helical" evidence="10">
    <location>
        <begin position="292"/>
        <end position="313"/>
    </location>
</feature>
<accession>A0A0D6ESV1</accession>
<evidence type="ECO:0000256" key="3">
    <source>
        <dbReference type="ARBA" id="ARBA00022448"/>
    </source>
</evidence>
<dbReference type="AlphaFoldDB" id="A0A0D6ESV1"/>